<reference evidence="1" key="1">
    <citation type="journal article" date="2011" name="PLoS Biol.">
        <title>Gene gain and loss during evolution of obligate parasitism in the white rust pathogen of Arabidopsis thaliana.</title>
        <authorList>
            <person name="Kemen E."/>
            <person name="Gardiner A."/>
            <person name="Schultz-Larsen T."/>
            <person name="Kemen A.C."/>
            <person name="Balmuth A.L."/>
            <person name="Robert-Seilaniantz A."/>
            <person name="Bailey K."/>
            <person name="Holub E."/>
            <person name="Studholme D.J."/>
            <person name="Maclean D."/>
            <person name="Jones J.D."/>
        </authorList>
    </citation>
    <scope>NUCLEOTIDE SEQUENCE</scope>
</reference>
<dbReference type="EMBL" id="FR824084">
    <property type="protein sequence ID" value="CCA17732.1"/>
    <property type="molecule type" value="Genomic_DNA"/>
</dbReference>
<protein>
    <submittedName>
        <fullName evidence="1">AlNc14C39G3386 protein</fullName>
    </submittedName>
    <submittedName>
        <fullName evidence="2">AlNc14C49G3911 protein</fullName>
    </submittedName>
</protein>
<sequence length="97" mass="11017">MEVYRSSQKQKLLCNAVMQTDGNASSIQANEGNETESDTVSNLEGEIDKYERCCDAIIQINESLISLSRNLDRMIETTGELNQFTSNWLHLWSLSKK</sequence>
<dbReference type="HOGENOM" id="CLU_2351014_0_0_1"/>
<dbReference type="EMBL" id="FR824094">
    <property type="protein sequence ID" value="CCA18378.1"/>
    <property type="molecule type" value="Genomic_DNA"/>
</dbReference>
<proteinExistence type="predicted"/>
<gene>
    <name evidence="1" type="primary">AlNc14C39G3386</name>
    <name evidence="2" type="synonym">AlNc14C49G3911</name>
    <name evidence="1" type="ORF">ALNC14_038750</name>
    <name evidence="2" type="ORF">ALNC14_045210</name>
</gene>
<organism evidence="1">
    <name type="scientific">Albugo laibachii Nc14</name>
    <dbReference type="NCBI Taxonomy" id="890382"/>
    <lineage>
        <taxon>Eukaryota</taxon>
        <taxon>Sar</taxon>
        <taxon>Stramenopiles</taxon>
        <taxon>Oomycota</taxon>
        <taxon>Peronosporomycetes</taxon>
        <taxon>Albuginales</taxon>
        <taxon>Albuginaceae</taxon>
        <taxon>Albugo</taxon>
    </lineage>
</organism>
<dbReference type="AlphaFoldDB" id="F0W9B9"/>
<reference evidence="1" key="2">
    <citation type="submission" date="2011-02" db="EMBL/GenBank/DDBJ databases">
        <authorList>
            <person name="MacLean D."/>
        </authorList>
    </citation>
    <scope>NUCLEOTIDE SEQUENCE</scope>
</reference>
<accession>F0W9B9</accession>
<name>F0W9B9_9STRA</name>
<evidence type="ECO:0000313" key="1">
    <source>
        <dbReference type="EMBL" id="CCA17732.1"/>
    </source>
</evidence>
<evidence type="ECO:0000313" key="2">
    <source>
        <dbReference type="EMBL" id="CCA18378.1"/>
    </source>
</evidence>